<evidence type="ECO:0000256" key="1">
    <source>
        <dbReference type="ARBA" id="ARBA00008987"/>
    </source>
</evidence>
<evidence type="ECO:0000259" key="10">
    <source>
        <dbReference type="PROSITE" id="PS51352"/>
    </source>
</evidence>
<keyword evidence="12" id="KW-1185">Reference proteome</keyword>
<evidence type="ECO:0000256" key="5">
    <source>
        <dbReference type="ARBA" id="ARBA00023157"/>
    </source>
</evidence>
<evidence type="ECO:0000256" key="6">
    <source>
        <dbReference type="ARBA" id="ARBA00023284"/>
    </source>
</evidence>
<proteinExistence type="inferred from homology"/>
<sequence>MAVTVRESSGNELDEILTKKIGKVLVDFYSSTCGPCKMLGYVLNDVAKDVNDVEILKLDFDQNKETVAKFGVEGYPTIILFEQGEEVQRLAGLQQKPVIIKLITD</sequence>
<dbReference type="SUPFAM" id="SSF52833">
    <property type="entry name" value="Thioredoxin-like"/>
    <property type="match status" value="1"/>
</dbReference>
<dbReference type="PROSITE" id="PS51352">
    <property type="entry name" value="THIOREDOXIN_2"/>
    <property type="match status" value="1"/>
</dbReference>
<dbReference type="eggNOG" id="COG0526">
    <property type="taxonomic scope" value="Bacteria"/>
</dbReference>
<keyword evidence="4" id="KW-0249">Electron transport</keyword>
<dbReference type="AlphaFoldDB" id="L0FDT5"/>
<dbReference type="Proteomes" id="UP000010797">
    <property type="component" value="Chromosome"/>
</dbReference>
<evidence type="ECO:0000313" key="11">
    <source>
        <dbReference type="EMBL" id="AGA70816.1"/>
    </source>
</evidence>
<dbReference type="HOGENOM" id="CLU_090389_10_4_9"/>
<protein>
    <recommendedName>
        <fullName evidence="2 7">Thioredoxin</fullName>
    </recommendedName>
</protein>
<dbReference type="PIRSF" id="PIRSF000077">
    <property type="entry name" value="Thioredoxin"/>
    <property type="match status" value="1"/>
</dbReference>
<keyword evidence="5 9" id="KW-1015">Disulfide bond</keyword>
<evidence type="ECO:0000256" key="8">
    <source>
        <dbReference type="PIRSR" id="PIRSR000077-1"/>
    </source>
</evidence>
<keyword evidence="6 9" id="KW-0676">Redox-active center</keyword>
<dbReference type="InterPro" id="IPR017937">
    <property type="entry name" value="Thioredoxin_CS"/>
</dbReference>
<gene>
    <name evidence="11" type="ordered locus">Desdi_3430</name>
</gene>
<name>L0FDT5_DESDL</name>
<dbReference type="OrthoDB" id="9790390at2"/>
<evidence type="ECO:0000256" key="7">
    <source>
        <dbReference type="PIRNR" id="PIRNR000077"/>
    </source>
</evidence>
<dbReference type="GO" id="GO:0005737">
    <property type="term" value="C:cytoplasm"/>
    <property type="evidence" value="ECO:0007669"/>
    <property type="project" value="TreeGrafter"/>
</dbReference>
<dbReference type="InterPro" id="IPR013766">
    <property type="entry name" value="Thioredoxin_domain"/>
</dbReference>
<dbReference type="PANTHER" id="PTHR45663">
    <property type="entry name" value="GEO12009P1"/>
    <property type="match status" value="1"/>
</dbReference>
<feature type="disulfide bond" description="Redox-active" evidence="9">
    <location>
        <begin position="33"/>
        <end position="36"/>
    </location>
</feature>
<dbReference type="InterPro" id="IPR005746">
    <property type="entry name" value="Thioredoxin"/>
</dbReference>
<evidence type="ECO:0000256" key="4">
    <source>
        <dbReference type="ARBA" id="ARBA00022982"/>
    </source>
</evidence>
<feature type="site" description="Deprotonates C-terminal active site Cys" evidence="8">
    <location>
        <position position="27"/>
    </location>
</feature>
<evidence type="ECO:0000313" key="12">
    <source>
        <dbReference type="Proteomes" id="UP000010797"/>
    </source>
</evidence>
<dbReference type="PROSITE" id="PS00194">
    <property type="entry name" value="THIOREDOXIN_1"/>
    <property type="match status" value="1"/>
</dbReference>
<feature type="site" description="Contributes to redox potential value" evidence="8">
    <location>
        <position position="35"/>
    </location>
</feature>
<keyword evidence="3" id="KW-0813">Transport</keyword>
<dbReference type="PANTHER" id="PTHR45663:SF11">
    <property type="entry name" value="GEO12009P1"/>
    <property type="match status" value="1"/>
</dbReference>
<feature type="active site" description="Nucleophile" evidence="8">
    <location>
        <position position="36"/>
    </location>
</feature>
<dbReference type="EMBL" id="CP003344">
    <property type="protein sequence ID" value="AGA70816.1"/>
    <property type="molecule type" value="Genomic_DNA"/>
</dbReference>
<accession>L0FDT5</accession>
<organism evidence="11 12">
    <name type="scientific">Desulfitobacterium dichloroeliminans (strain LMG P-21439 / DCA1)</name>
    <dbReference type="NCBI Taxonomy" id="871963"/>
    <lineage>
        <taxon>Bacteria</taxon>
        <taxon>Bacillati</taxon>
        <taxon>Bacillota</taxon>
        <taxon>Clostridia</taxon>
        <taxon>Eubacteriales</taxon>
        <taxon>Desulfitobacteriaceae</taxon>
        <taxon>Desulfitobacterium</taxon>
    </lineage>
</organism>
<evidence type="ECO:0000256" key="9">
    <source>
        <dbReference type="PIRSR" id="PIRSR000077-4"/>
    </source>
</evidence>
<feature type="domain" description="Thioredoxin" evidence="10">
    <location>
        <begin position="1"/>
        <end position="105"/>
    </location>
</feature>
<dbReference type="CDD" id="cd02947">
    <property type="entry name" value="TRX_family"/>
    <property type="match status" value="1"/>
</dbReference>
<dbReference type="InterPro" id="IPR036249">
    <property type="entry name" value="Thioredoxin-like_sf"/>
</dbReference>
<dbReference type="GO" id="GO:0015035">
    <property type="term" value="F:protein-disulfide reductase activity"/>
    <property type="evidence" value="ECO:0007669"/>
    <property type="project" value="InterPro"/>
</dbReference>
<reference evidence="12" key="1">
    <citation type="submission" date="2012-02" db="EMBL/GenBank/DDBJ databases">
        <title>Complete sequence of Desulfitobacterium dichloroeliminans LMG P-21439.</title>
        <authorList>
            <person name="Lucas S."/>
            <person name="Han J."/>
            <person name="Lapidus A."/>
            <person name="Cheng J.-F."/>
            <person name="Goodwin L."/>
            <person name="Pitluck S."/>
            <person name="Peters L."/>
            <person name="Ovchinnikova G."/>
            <person name="Teshima H."/>
            <person name="Detter J.C."/>
            <person name="Han C."/>
            <person name="Tapia R."/>
            <person name="Land M."/>
            <person name="Hauser L."/>
            <person name="Kyrpides N."/>
            <person name="Ivanova N."/>
            <person name="Pagani I."/>
            <person name="Kruse T."/>
            <person name="de Vos W.M."/>
            <person name="Boon N."/>
            <person name="Smidt H."/>
            <person name="Woyke T."/>
        </authorList>
    </citation>
    <scope>NUCLEOTIDE SEQUENCE [LARGE SCALE GENOMIC DNA]</scope>
    <source>
        <strain evidence="12">LMG P-21439 / DCA1</strain>
    </source>
</reference>
<dbReference type="RefSeq" id="WP_015263772.1">
    <property type="nucleotide sequence ID" value="NC_019903.1"/>
</dbReference>
<feature type="active site" description="Nucleophile" evidence="8">
    <location>
        <position position="33"/>
    </location>
</feature>
<evidence type="ECO:0000256" key="2">
    <source>
        <dbReference type="ARBA" id="ARBA00020570"/>
    </source>
</evidence>
<comment type="similarity">
    <text evidence="1 7">Belongs to the thioredoxin family.</text>
</comment>
<dbReference type="KEGG" id="ddl:Desdi_3430"/>
<evidence type="ECO:0000256" key="3">
    <source>
        <dbReference type="ARBA" id="ARBA00022448"/>
    </source>
</evidence>
<feature type="site" description="Contributes to redox potential value" evidence="8">
    <location>
        <position position="34"/>
    </location>
</feature>
<dbReference type="Pfam" id="PF00085">
    <property type="entry name" value="Thioredoxin"/>
    <property type="match status" value="1"/>
</dbReference>
<dbReference type="Gene3D" id="3.40.30.10">
    <property type="entry name" value="Glutaredoxin"/>
    <property type="match status" value="1"/>
</dbReference>
<dbReference type="STRING" id="871963.Desdi_3430"/>